<evidence type="ECO:0000313" key="9">
    <source>
        <dbReference type="EMBL" id="KZT69318.1"/>
    </source>
</evidence>
<feature type="compositionally biased region" description="Low complexity" evidence="7">
    <location>
        <begin position="488"/>
        <end position="506"/>
    </location>
</feature>
<feature type="region of interest" description="Disordered" evidence="7">
    <location>
        <begin position="793"/>
        <end position="813"/>
    </location>
</feature>
<organism evidence="9 10">
    <name type="scientific">Daedalea quercina L-15889</name>
    <dbReference type="NCBI Taxonomy" id="1314783"/>
    <lineage>
        <taxon>Eukaryota</taxon>
        <taxon>Fungi</taxon>
        <taxon>Dikarya</taxon>
        <taxon>Basidiomycota</taxon>
        <taxon>Agaricomycotina</taxon>
        <taxon>Agaricomycetes</taxon>
        <taxon>Polyporales</taxon>
        <taxon>Fomitopsis</taxon>
    </lineage>
</organism>
<dbReference type="Pfam" id="PF10495">
    <property type="entry name" value="PACT_coil_coil"/>
    <property type="match status" value="1"/>
</dbReference>
<evidence type="ECO:0000256" key="4">
    <source>
        <dbReference type="ARBA" id="ARBA00023054"/>
    </source>
</evidence>
<feature type="compositionally biased region" description="Basic and acidic residues" evidence="7">
    <location>
        <begin position="124"/>
        <end position="139"/>
    </location>
</feature>
<dbReference type="GO" id="GO:0005815">
    <property type="term" value="C:microtubule organizing center"/>
    <property type="evidence" value="ECO:0007669"/>
    <property type="project" value="UniProtKB-SubCell"/>
</dbReference>
<feature type="compositionally biased region" description="Acidic residues" evidence="7">
    <location>
        <begin position="33"/>
        <end position="52"/>
    </location>
</feature>
<dbReference type="PANTHER" id="PTHR23160">
    <property type="entry name" value="SYNAPTONEMAL COMPLEX PROTEIN-RELATED"/>
    <property type="match status" value="1"/>
</dbReference>
<feature type="compositionally biased region" description="Basic and acidic residues" evidence="7">
    <location>
        <begin position="325"/>
        <end position="336"/>
    </location>
</feature>
<comment type="subcellular location">
    <subcellularLocation>
        <location evidence="1">Cytoplasm</location>
        <location evidence="1">Cytoskeleton</location>
        <location evidence="1">Microtubule organizing center</location>
    </subcellularLocation>
</comment>
<gene>
    <name evidence="9" type="ORF">DAEQUDRAFT_745317</name>
</gene>
<dbReference type="InterPro" id="IPR019528">
    <property type="entry name" value="PACT_domain"/>
</dbReference>
<evidence type="ECO:0000256" key="1">
    <source>
        <dbReference type="ARBA" id="ARBA00004267"/>
    </source>
</evidence>
<feature type="region of interest" description="Disordered" evidence="7">
    <location>
        <begin position="470"/>
        <end position="527"/>
    </location>
</feature>
<evidence type="ECO:0000313" key="10">
    <source>
        <dbReference type="Proteomes" id="UP000076727"/>
    </source>
</evidence>
<evidence type="ECO:0000256" key="2">
    <source>
        <dbReference type="ARBA" id="ARBA00022490"/>
    </source>
</evidence>
<feature type="coiled-coil region" evidence="6">
    <location>
        <begin position="1417"/>
        <end position="1480"/>
    </location>
</feature>
<dbReference type="EMBL" id="KV429059">
    <property type="protein sequence ID" value="KZT69318.1"/>
    <property type="molecule type" value="Genomic_DNA"/>
</dbReference>
<accession>A0A165QDQ6</accession>
<evidence type="ECO:0000256" key="5">
    <source>
        <dbReference type="ARBA" id="ARBA00023212"/>
    </source>
</evidence>
<keyword evidence="4 6" id="KW-0175">Coiled coil</keyword>
<protein>
    <recommendedName>
        <fullName evidence="8">Pericentrin/AKAP-450 centrosomal targeting domain-containing protein</fullName>
    </recommendedName>
</protein>
<reference evidence="9 10" key="1">
    <citation type="journal article" date="2016" name="Mol. Biol. Evol.">
        <title>Comparative Genomics of Early-Diverging Mushroom-Forming Fungi Provides Insights into the Origins of Lignocellulose Decay Capabilities.</title>
        <authorList>
            <person name="Nagy L.G."/>
            <person name="Riley R."/>
            <person name="Tritt A."/>
            <person name="Adam C."/>
            <person name="Daum C."/>
            <person name="Floudas D."/>
            <person name="Sun H."/>
            <person name="Yadav J.S."/>
            <person name="Pangilinan J."/>
            <person name="Larsson K.H."/>
            <person name="Matsuura K."/>
            <person name="Barry K."/>
            <person name="Labutti K."/>
            <person name="Kuo R."/>
            <person name="Ohm R.A."/>
            <person name="Bhattacharya S.S."/>
            <person name="Shirouzu T."/>
            <person name="Yoshinaga Y."/>
            <person name="Martin F.M."/>
            <person name="Grigoriev I.V."/>
            <person name="Hibbett D.S."/>
        </authorList>
    </citation>
    <scope>NUCLEOTIDE SEQUENCE [LARGE SCALE GENOMIC DNA]</scope>
    <source>
        <strain evidence="9 10">L-15889</strain>
    </source>
</reference>
<feature type="compositionally biased region" description="Polar residues" evidence="7">
    <location>
        <begin position="507"/>
        <end position="518"/>
    </location>
</feature>
<feature type="domain" description="Pericentrin/AKAP-450 centrosomal targeting" evidence="8">
    <location>
        <begin position="1513"/>
        <end position="1582"/>
    </location>
</feature>
<feature type="compositionally biased region" description="Low complexity" evidence="7">
    <location>
        <begin position="84"/>
        <end position="103"/>
    </location>
</feature>
<dbReference type="Gene3D" id="1.10.287.1490">
    <property type="match status" value="1"/>
</dbReference>
<dbReference type="Proteomes" id="UP000076727">
    <property type="component" value="Unassembled WGS sequence"/>
</dbReference>
<keyword evidence="10" id="KW-1185">Reference proteome</keyword>
<name>A0A165QDQ6_9APHY</name>
<keyword evidence="2" id="KW-0963">Cytoplasm</keyword>
<dbReference type="OrthoDB" id="2020852at2759"/>
<dbReference type="SUPFAM" id="SSF57997">
    <property type="entry name" value="Tropomyosin"/>
    <property type="match status" value="1"/>
</dbReference>
<feature type="region of interest" description="Disordered" evidence="7">
    <location>
        <begin position="16"/>
        <end position="368"/>
    </location>
</feature>
<proteinExistence type="predicted"/>
<feature type="compositionally biased region" description="Polar residues" evidence="7">
    <location>
        <begin position="337"/>
        <end position="348"/>
    </location>
</feature>
<feature type="compositionally biased region" description="Basic and acidic residues" evidence="7">
    <location>
        <begin position="200"/>
        <end position="212"/>
    </location>
</feature>
<keyword evidence="5" id="KW-0206">Cytoskeleton</keyword>
<feature type="region of interest" description="Disordered" evidence="7">
    <location>
        <begin position="972"/>
        <end position="996"/>
    </location>
</feature>
<feature type="coiled-coil region" evidence="6">
    <location>
        <begin position="1144"/>
        <end position="1388"/>
    </location>
</feature>
<feature type="compositionally biased region" description="Basic and acidic residues" evidence="7">
    <location>
        <begin position="305"/>
        <end position="315"/>
    </location>
</feature>
<evidence type="ECO:0000256" key="6">
    <source>
        <dbReference type="SAM" id="Coils"/>
    </source>
</evidence>
<feature type="compositionally biased region" description="Polar residues" evidence="7">
    <location>
        <begin position="61"/>
        <end position="83"/>
    </location>
</feature>
<dbReference type="PANTHER" id="PTHR23160:SF19">
    <property type="entry name" value="MYOSIN HEAVY CHAIN-RELATED PROTEIN"/>
    <property type="match status" value="1"/>
</dbReference>
<evidence type="ECO:0000259" key="8">
    <source>
        <dbReference type="Pfam" id="PF10495"/>
    </source>
</evidence>
<feature type="coiled-coil region" evidence="6">
    <location>
        <begin position="641"/>
        <end position="679"/>
    </location>
</feature>
<keyword evidence="3" id="KW-0597">Phosphoprotein</keyword>
<dbReference type="STRING" id="1314783.A0A165QDQ6"/>
<feature type="compositionally biased region" description="Polar residues" evidence="7">
    <location>
        <begin position="972"/>
        <end position="989"/>
    </location>
</feature>
<feature type="compositionally biased region" description="Low complexity" evidence="7">
    <location>
        <begin position="222"/>
        <end position="249"/>
    </location>
</feature>
<evidence type="ECO:0000256" key="7">
    <source>
        <dbReference type="SAM" id="MobiDB-lite"/>
    </source>
</evidence>
<feature type="compositionally biased region" description="Low complexity" evidence="7">
    <location>
        <begin position="257"/>
        <end position="291"/>
    </location>
</feature>
<sequence length="1583" mass="175409">MAAMLETPSRVWRRIESVEGRDMPSLPSLPAFDDSEDDPESDINAEPSDESPDILPVHSTPALSSQTQTTIRAPSSTSSTARFAQSIASRSSKSALSASGVSAIKLPPEGSFDVSRIPSLPDVHGAHADDDDFDLRSSDQETEESSLPKSPPLDPRSASQGFDRDLDLSEALRSISRPNSPQEHGVPTPQKPYDYSVSLRSEKKPSPFDKMRNVSFRRPLSRTRTPSLTRATPSPSSLSSTSTPHSTRSVALPRETAASPSPAAVPLPRSATASPALVPLPPSANASPAVPDAGVSYATGFEGPSDAREESRDDMDLTDTMSQEMELRDSGQDSTREPTFSSEASSQAAGHPVSHSPHGLSAAFSSPAPSAMFTPTPAFQPRPRARFAAALPLATPRQGQFNAHDITTAEYNEDDLATPSAHKRSFLLSVINSTVRPRISYTPHPHRAGKGIPGPATPSVNLQTAFAGVTPRPRSQVRGRLSHPLAQPLSAPSDSGSASGAESLGDTQTHSPIASGSESPYDGNADRMSFVSTASSQDLTTHARANASFDPVMGLGERGHGVGRFNAGKLNSYLHGLNRRLQEENETLVFRLRTYEEKYGQGAVAEQASVAAVPQASDHSAFSRRSSAGRRVSAGPSLGLGDGWLEEKAALQDEIEELKEALQQHLAAQQEGEQALEQEKSKRVRDRQDFEERVLEVNKKVSDIVQGLENKLADSERHLQASERAKAAKVKDLERQIETARKAEQALEGGRELGAELNGANERVSQLTSDLRNAQQQMKELEVEIDDLESRLQKEREARNTHEDELRTKKSQLDDALNTVDQLTQDLHQAQEDLPQVDADAGAAAERIESLERMNAMEEEAEQDEQEITRLSGEAKHAAELGPAEARIAALTFAERAADREKERSHDSSQELRADVETLEDELATAHKEIARLKTVISQSPARKAIDKAKDAKIDLLEREKVDLLERLKASKGNTSLHGTPSKAANGNTRRSHARCKHRRIRRLFTAYSSLGQLSWLQTTMNDPSISPLVAEIQRLQGQLDRANQSIDDKLDKLEDAGLGVVGLTTQLEDARERIVALEDEVARLSRKESRLERRLQRVRCTKCCARVDLRGLLTASVGDESSMLEESHVSLISEPPTPPTRTSETLRAQLQEVNAQLASMKQQWDDEKCQLLGEKAVLQDAAHRLNSEIRDTKRELKKLVDTGKAGEHARASVQEELDHARHVIDELENELTAERARLRTLSTEQSRVQRQKDEVAFQLRRTESDMSGVRSQLQTLKQENQELSHRLRSSSVAEQKTRALETKVSENAEMIEQLRQERTLLVSEHKELQRRYSRISDHMNQVREEHAASQVSHDERRHQLDLRLLEIDDLKRALAKQASELLRAETERNQIASEKSDVARSVAALEADLQRVRRDAEVFGNDLKLLRAQKDRLEEERRIEHTKAERAQKQALSQIRVLKEELDGQREKARAVAEQLQKHVCVADEQKLTDLRLQHNKECKGLMLQIRYLKAKFTRESSMRCDLGYQKQYLLVLLTHYERTEQRILAAIARIGFPAVADSPVKARRRTFKSVALSIAFIARSR</sequence>
<dbReference type="GO" id="GO:0005737">
    <property type="term" value="C:cytoplasm"/>
    <property type="evidence" value="ECO:0007669"/>
    <property type="project" value="UniProtKB-ARBA"/>
</dbReference>
<feature type="coiled-coil region" evidence="6">
    <location>
        <begin position="1033"/>
        <end position="1102"/>
    </location>
</feature>
<evidence type="ECO:0000256" key="3">
    <source>
        <dbReference type="ARBA" id="ARBA00022553"/>
    </source>
</evidence>